<dbReference type="STRING" id="351656.Xvie_00594"/>
<gene>
    <name evidence="1" type="ORF">Xvie_00594</name>
</gene>
<name>A0A1Y2SHN7_9GAMM</name>
<keyword evidence="2" id="KW-1185">Reference proteome</keyword>
<comment type="caution">
    <text evidence="1">The sequence shown here is derived from an EMBL/GenBank/DDBJ whole genome shotgun (WGS) entry which is preliminary data.</text>
</comment>
<reference evidence="1 2" key="1">
    <citation type="submission" date="2016-10" db="EMBL/GenBank/DDBJ databases">
        <title>Systematic genetic and metabolomic analysis of Xenorhabdus and Photorhabdus spp., highlights the requirements for a dual symbiotic and pathogenic life style.</title>
        <authorList>
            <person name="Tobias N.J."/>
            <person name="Wolff H."/>
            <person name="Djahanschiri B."/>
            <person name="Pidot S.J."/>
            <person name="Stinear T.P."/>
            <person name="Ebersberger I."/>
            <person name="Bode H.B."/>
        </authorList>
    </citation>
    <scope>NUCLEOTIDE SEQUENCE [LARGE SCALE GENOMIC DNA]</scope>
    <source>
        <strain evidence="1 2">DSM 22392</strain>
    </source>
</reference>
<accession>A0A1Y2SHN7</accession>
<dbReference type="EMBL" id="MUBJ01000002">
    <property type="protein sequence ID" value="OTA17916.1"/>
    <property type="molecule type" value="Genomic_DNA"/>
</dbReference>
<sequence>MFFLLILFTFQPPSLSGFLCAGIPYPYTRIAMVSYILLYSVGCKLSKASNPSGINTPFCQYSIDDMKFNL</sequence>
<organism evidence="1 2">
    <name type="scientific">Xenorhabdus vietnamensis</name>
    <dbReference type="NCBI Taxonomy" id="351656"/>
    <lineage>
        <taxon>Bacteria</taxon>
        <taxon>Pseudomonadati</taxon>
        <taxon>Pseudomonadota</taxon>
        <taxon>Gammaproteobacteria</taxon>
        <taxon>Enterobacterales</taxon>
        <taxon>Morganellaceae</taxon>
        <taxon>Xenorhabdus</taxon>
    </lineage>
</organism>
<dbReference type="Proteomes" id="UP000194350">
    <property type="component" value="Unassembled WGS sequence"/>
</dbReference>
<proteinExistence type="predicted"/>
<evidence type="ECO:0000313" key="1">
    <source>
        <dbReference type="EMBL" id="OTA17916.1"/>
    </source>
</evidence>
<evidence type="ECO:0000313" key="2">
    <source>
        <dbReference type="Proteomes" id="UP000194350"/>
    </source>
</evidence>
<protein>
    <submittedName>
        <fullName evidence="1">Uncharacterized protein</fullName>
    </submittedName>
</protein>
<dbReference type="AlphaFoldDB" id="A0A1Y2SHN7"/>